<dbReference type="EMBL" id="JADKGY010000032">
    <property type="protein sequence ID" value="MBK9984971.1"/>
    <property type="molecule type" value="Genomic_DNA"/>
</dbReference>
<keyword evidence="1" id="KW-0378">Hydrolase</keyword>
<dbReference type="Pfam" id="PF04371">
    <property type="entry name" value="PAD_porph"/>
    <property type="match status" value="1"/>
</dbReference>
<dbReference type="GO" id="GO:0004668">
    <property type="term" value="F:protein-arginine deiminase activity"/>
    <property type="evidence" value="ECO:0007669"/>
    <property type="project" value="InterPro"/>
</dbReference>
<gene>
    <name evidence="3" type="ORF">IPP15_21840</name>
</gene>
<dbReference type="PANTHER" id="PTHR31377:SF0">
    <property type="entry name" value="AGMATINE DEIMINASE-RELATED"/>
    <property type="match status" value="1"/>
</dbReference>
<evidence type="ECO:0000313" key="4">
    <source>
        <dbReference type="Proteomes" id="UP000808337"/>
    </source>
</evidence>
<comment type="caution">
    <text evidence="3">The sequence shown here is derived from an EMBL/GenBank/DDBJ whole genome shotgun (WGS) entry which is preliminary data.</text>
</comment>
<reference evidence="3 4" key="1">
    <citation type="submission" date="2020-10" db="EMBL/GenBank/DDBJ databases">
        <title>Connecting structure to function with the recovery of over 1000 high-quality activated sludge metagenome-assembled genomes encoding full-length rRNA genes using long-read sequencing.</title>
        <authorList>
            <person name="Singleton C.M."/>
            <person name="Petriglieri F."/>
            <person name="Kristensen J.M."/>
            <person name="Kirkegaard R.H."/>
            <person name="Michaelsen T.Y."/>
            <person name="Andersen M.H."/>
            <person name="Karst S.M."/>
            <person name="Dueholm M.S."/>
            <person name="Nielsen P.H."/>
            <person name="Albertsen M."/>
        </authorList>
    </citation>
    <scope>NUCLEOTIDE SEQUENCE [LARGE SCALE GENOMIC DNA]</scope>
    <source>
        <strain evidence="3">Ribe_18-Q3-R11-54_MAXAC.273</strain>
    </source>
</reference>
<keyword evidence="2" id="KW-0732">Signal</keyword>
<feature type="signal peptide" evidence="2">
    <location>
        <begin position="1"/>
        <end position="20"/>
    </location>
</feature>
<evidence type="ECO:0000313" key="3">
    <source>
        <dbReference type="EMBL" id="MBK9984971.1"/>
    </source>
</evidence>
<dbReference type="PANTHER" id="PTHR31377">
    <property type="entry name" value="AGMATINE DEIMINASE-RELATED"/>
    <property type="match status" value="1"/>
</dbReference>
<evidence type="ECO:0000256" key="1">
    <source>
        <dbReference type="ARBA" id="ARBA00022801"/>
    </source>
</evidence>
<sequence>MMKIVTLLFILSIFAFRLLAQNNNQQHNLTPVEEQLMPDYLKKHDVSIARHIPMAPPTKVRTMAEWEQIQAVTIAWTGQATILKEIVRNAVKECKVLIITTDSTTVTNQLTNAGIPLDSVRFVVTPFNSIWVCDYGAWSVYSNDVDSLWQIDWIYNRPRPQDDATPAAVADYLHIPLYEATVDPDDFVHTGGNHFSDGLHNAFSSMLVLEENSDKTEDEIDTIAKKYLGVEQYVKFPTLPYDGIHHLDMHMRIIDEETIIVGEYPDGVADGPQINANIEYLNNEIKTSFGHKYRIIRMPMPPDANNRYPDHGGNYRTYTNAVFLNKTLLVPTYEEKYDTTALRIYRENLPGYNVVGINCNSIISSLGALHCITKLVGVTDPLLIAHARLRDSDNAEQDYPVTAYIRHSSGIEGADLYYRLADDSVYNKVIMSISDTLQNIWSAVIPAQVSGSEVQYYIKARSNSGKEQVRPIVAPKGYFNFRIKEQLINQPPTTTIIYPPDQSVFSIDLANVTLQLDAEDADGTVQHLVVYINSDSIATINTLPYTYDWQFPNEGEYEIRVKATDNDGAETWSTPVHISVEGTTGFGNVVNANVRFFPNPVEDVLWIRNDDHEVAKLFVTDLIGQSLSIPKVFQEEQYGLDFSLVAPGIYLIKSIVDGHFTCNQVVKR</sequence>
<dbReference type="GO" id="GO:0047632">
    <property type="term" value="F:agmatine deiminase activity"/>
    <property type="evidence" value="ECO:0007669"/>
    <property type="project" value="TreeGrafter"/>
</dbReference>
<dbReference type="SUPFAM" id="SSF55909">
    <property type="entry name" value="Pentein"/>
    <property type="match status" value="1"/>
</dbReference>
<accession>A0A9D7XSF0</accession>
<protein>
    <submittedName>
        <fullName evidence="3">Agmatine deiminase family protein</fullName>
    </submittedName>
</protein>
<feature type="chain" id="PRO_5038716070" evidence="2">
    <location>
        <begin position="21"/>
        <end position="668"/>
    </location>
</feature>
<dbReference type="InterPro" id="IPR007466">
    <property type="entry name" value="Peptidyl-Arg-deiminase_porph"/>
</dbReference>
<organism evidence="3 4">
    <name type="scientific">Candidatus Opimibacter skivensis</name>
    <dbReference type="NCBI Taxonomy" id="2982028"/>
    <lineage>
        <taxon>Bacteria</taxon>
        <taxon>Pseudomonadati</taxon>
        <taxon>Bacteroidota</taxon>
        <taxon>Saprospiria</taxon>
        <taxon>Saprospirales</taxon>
        <taxon>Saprospiraceae</taxon>
        <taxon>Candidatus Opimibacter</taxon>
    </lineage>
</organism>
<name>A0A9D7XSF0_9BACT</name>
<dbReference type="Pfam" id="PF17957">
    <property type="entry name" value="Big_7"/>
    <property type="match status" value="1"/>
</dbReference>
<dbReference type="Proteomes" id="UP000808337">
    <property type="component" value="Unassembled WGS sequence"/>
</dbReference>
<dbReference type="Gene3D" id="3.75.10.10">
    <property type="entry name" value="L-arginine/glycine Amidinotransferase, Chain A"/>
    <property type="match status" value="1"/>
</dbReference>
<evidence type="ECO:0000256" key="2">
    <source>
        <dbReference type="SAM" id="SignalP"/>
    </source>
</evidence>
<proteinExistence type="predicted"/>
<dbReference type="Gene3D" id="2.60.40.10">
    <property type="entry name" value="Immunoglobulins"/>
    <property type="match status" value="1"/>
</dbReference>
<dbReference type="InterPro" id="IPR013783">
    <property type="entry name" value="Ig-like_fold"/>
</dbReference>
<dbReference type="GO" id="GO:0009446">
    <property type="term" value="P:putrescine biosynthetic process"/>
    <property type="evidence" value="ECO:0007669"/>
    <property type="project" value="InterPro"/>
</dbReference>
<dbReference type="AlphaFoldDB" id="A0A9D7XSF0"/>